<evidence type="ECO:0000313" key="3">
    <source>
        <dbReference type="Proteomes" id="UP000799779"/>
    </source>
</evidence>
<dbReference type="Gene3D" id="3.90.79.10">
    <property type="entry name" value="Nucleoside Triphosphate Pyrophosphohydrolase"/>
    <property type="match status" value="1"/>
</dbReference>
<gene>
    <name evidence="2" type="ORF">P154DRAFT_527115</name>
</gene>
<dbReference type="EMBL" id="ML977662">
    <property type="protein sequence ID" value="KAF1994402.1"/>
    <property type="molecule type" value="Genomic_DNA"/>
</dbReference>
<dbReference type="AlphaFoldDB" id="A0A6A5VXD1"/>
<name>A0A6A5VXD1_9PLEO</name>
<proteinExistence type="predicted"/>
<dbReference type="SUPFAM" id="SSF55811">
    <property type="entry name" value="Nudix"/>
    <property type="match status" value="1"/>
</dbReference>
<dbReference type="CDD" id="cd03676">
    <property type="entry name" value="NUDIX_Tnr3_like"/>
    <property type="match status" value="1"/>
</dbReference>
<protein>
    <recommendedName>
        <fullName evidence="1">Nudix hydrolase domain-containing protein</fullName>
    </recommendedName>
</protein>
<sequence length="339" mass="38408">MLSFWNSLGSWGSPQQAPLLASTTPIQDFSSLAIVNRIDRWPYYQKDPAAYRAFMSDYYYFMVEGFPEPLGYVHISTVEAFPWPSFWKIDHENRFLNMSEGSTRIDRTKAMDTTLRQAFEGEDAVIRRTLYNEYLPVRSNSGEYMLDMDLAGVDLFGIVTAGVMLTAYVRTPQGPKYWVQRRSAFKPTFPNMLDTTVGSNLASGERPIDKVVLRALEEASIPEAYTRANIVACGTLTYQMVETNDGRPGSQSHTQYVYEMELAPNVIPKPSSLNNEVQKFELMGLDEVLQSLIAGEFKPNIGLTWVAYLVRHGMVNAENEPALSEICARLHRKLDFFVA</sequence>
<keyword evidence="3" id="KW-1185">Reference proteome</keyword>
<evidence type="ECO:0000259" key="1">
    <source>
        <dbReference type="PROSITE" id="PS51462"/>
    </source>
</evidence>
<dbReference type="Proteomes" id="UP000799779">
    <property type="component" value="Unassembled WGS sequence"/>
</dbReference>
<dbReference type="InterPro" id="IPR015797">
    <property type="entry name" value="NUDIX_hydrolase-like_dom_sf"/>
</dbReference>
<dbReference type="PROSITE" id="PS51462">
    <property type="entry name" value="NUDIX"/>
    <property type="match status" value="1"/>
</dbReference>
<evidence type="ECO:0000313" key="2">
    <source>
        <dbReference type="EMBL" id="KAF1994402.1"/>
    </source>
</evidence>
<feature type="domain" description="Nudix hydrolase" evidence="1">
    <location>
        <begin position="156"/>
        <end position="305"/>
    </location>
</feature>
<accession>A0A6A5VXD1</accession>
<dbReference type="InterPro" id="IPR000086">
    <property type="entry name" value="NUDIX_hydrolase_dom"/>
</dbReference>
<reference evidence="2" key="1">
    <citation type="journal article" date="2020" name="Stud. Mycol.">
        <title>101 Dothideomycetes genomes: a test case for predicting lifestyles and emergence of pathogens.</title>
        <authorList>
            <person name="Haridas S."/>
            <person name="Albert R."/>
            <person name="Binder M."/>
            <person name="Bloem J."/>
            <person name="Labutti K."/>
            <person name="Salamov A."/>
            <person name="Andreopoulos B."/>
            <person name="Baker S."/>
            <person name="Barry K."/>
            <person name="Bills G."/>
            <person name="Bluhm B."/>
            <person name="Cannon C."/>
            <person name="Castanera R."/>
            <person name="Culley D."/>
            <person name="Daum C."/>
            <person name="Ezra D."/>
            <person name="Gonzalez J."/>
            <person name="Henrissat B."/>
            <person name="Kuo A."/>
            <person name="Liang C."/>
            <person name="Lipzen A."/>
            <person name="Lutzoni F."/>
            <person name="Magnuson J."/>
            <person name="Mondo S."/>
            <person name="Nolan M."/>
            <person name="Ohm R."/>
            <person name="Pangilinan J."/>
            <person name="Park H.-J."/>
            <person name="Ramirez L."/>
            <person name="Alfaro M."/>
            <person name="Sun H."/>
            <person name="Tritt A."/>
            <person name="Yoshinaga Y."/>
            <person name="Zwiers L.-H."/>
            <person name="Turgeon B."/>
            <person name="Goodwin S."/>
            <person name="Spatafora J."/>
            <person name="Crous P."/>
            <person name="Grigoriev I."/>
        </authorList>
    </citation>
    <scope>NUCLEOTIDE SEQUENCE</scope>
    <source>
        <strain evidence="2">CBS 123094</strain>
    </source>
</reference>
<dbReference type="OrthoDB" id="10261522at2759"/>
<organism evidence="2 3">
    <name type="scientific">Amniculicola lignicola CBS 123094</name>
    <dbReference type="NCBI Taxonomy" id="1392246"/>
    <lineage>
        <taxon>Eukaryota</taxon>
        <taxon>Fungi</taxon>
        <taxon>Dikarya</taxon>
        <taxon>Ascomycota</taxon>
        <taxon>Pezizomycotina</taxon>
        <taxon>Dothideomycetes</taxon>
        <taxon>Pleosporomycetidae</taxon>
        <taxon>Pleosporales</taxon>
        <taxon>Amniculicolaceae</taxon>
        <taxon>Amniculicola</taxon>
    </lineage>
</organism>